<gene>
    <name evidence="4" type="ORF">CD30_17285</name>
</gene>
<feature type="domain" description="NodB homology" evidence="3">
    <location>
        <begin position="234"/>
        <end position="409"/>
    </location>
</feature>
<dbReference type="Gene3D" id="3.20.20.370">
    <property type="entry name" value="Glycoside hydrolase/deacetylase"/>
    <property type="match status" value="1"/>
</dbReference>
<dbReference type="GO" id="GO:0016810">
    <property type="term" value="F:hydrolase activity, acting on carbon-nitrogen (but not peptide) bonds"/>
    <property type="evidence" value="ECO:0007669"/>
    <property type="project" value="InterPro"/>
</dbReference>
<dbReference type="PANTHER" id="PTHR10587:SF133">
    <property type="entry name" value="CHITIN DEACETYLASE 1-RELATED"/>
    <property type="match status" value="1"/>
</dbReference>
<dbReference type="InterPro" id="IPR011330">
    <property type="entry name" value="Glyco_hydro/deAcase_b/a-brl"/>
</dbReference>
<reference evidence="4 5" key="1">
    <citation type="submission" date="2014-02" db="EMBL/GenBank/DDBJ databases">
        <title>Draft genome sequence of Lysinibacillus massiliensis CCUG 49529.</title>
        <authorList>
            <person name="Zhang F."/>
            <person name="Wang G."/>
            <person name="Zhang L."/>
        </authorList>
    </citation>
    <scope>NUCLEOTIDE SEQUENCE [LARGE SCALE GENOMIC DNA]</scope>
    <source>
        <strain evidence="4 5">CCUG 49529</strain>
    </source>
</reference>
<comment type="caution">
    <text evidence="4">The sequence shown here is derived from an EMBL/GenBank/DDBJ whole genome shotgun (WGS) entry which is preliminary data.</text>
</comment>
<name>A0A0A3J2D2_9BACL</name>
<evidence type="ECO:0000313" key="4">
    <source>
        <dbReference type="EMBL" id="KGR89313.1"/>
    </source>
</evidence>
<dbReference type="RefSeq" id="WP_036179442.1">
    <property type="nucleotide sequence ID" value="NZ_AVCZ01000050.1"/>
</dbReference>
<dbReference type="SUPFAM" id="SSF88713">
    <property type="entry name" value="Glycoside hydrolase/deacetylase"/>
    <property type="match status" value="1"/>
</dbReference>
<evidence type="ECO:0000256" key="2">
    <source>
        <dbReference type="ARBA" id="ARBA00022801"/>
    </source>
</evidence>
<dbReference type="PROSITE" id="PS51677">
    <property type="entry name" value="NODB"/>
    <property type="match status" value="1"/>
</dbReference>
<keyword evidence="2" id="KW-0378">Hydrolase</keyword>
<accession>A0A0A3J2D2</accession>
<evidence type="ECO:0000259" key="3">
    <source>
        <dbReference type="PROSITE" id="PS51677"/>
    </source>
</evidence>
<dbReference type="InterPro" id="IPR002509">
    <property type="entry name" value="NODB_dom"/>
</dbReference>
<dbReference type="GO" id="GO:0016020">
    <property type="term" value="C:membrane"/>
    <property type="evidence" value="ECO:0007669"/>
    <property type="project" value="TreeGrafter"/>
</dbReference>
<dbReference type="OrthoDB" id="9812065at2"/>
<organism evidence="4 5">
    <name type="scientific">Ureibacillus massiliensis 4400831 = CIP 108448 = CCUG 49529</name>
    <dbReference type="NCBI Taxonomy" id="1211035"/>
    <lineage>
        <taxon>Bacteria</taxon>
        <taxon>Bacillati</taxon>
        <taxon>Bacillota</taxon>
        <taxon>Bacilli</taxon>
        <taxon>Bacillales</taxon>
        <taxon>Caryophanaceae</taxon>
        <taxon>Ureibacillus</taxon>
    </lineage>
</organism>
<dbReference type="PANTHER" id="PTHR10587">
    <property type="entry name" value="GLYCOSYL TRANSFERASE-RELATED"/>
    <property type="match status" value="1"/>
</dbReference>
<dbReference type="EMBL" id="JPVQ01000050">
    <property type="protein sequence ID" value="KGR89313.1"/>
    <property type="molecule type" value="Genomic_DNA"/>
</dbReference>
<dbReference type="eggNOG" id="COG0726">
    <property type="taxonomic scope" value="Bacteria"/>
</dbReference>
<dbReference type="Proteomes" id="UP000030595">
    <property type="component" value="Unassembled WGS sequence"/>
</dbReference>
<dbReference type="Pfam" id="PF01522">
    <property type="entry name" value="Polysacc_deac_1"/>
    <property type="match status" value="1"/>
</dbReference>
<sequence>MSDYYGKVLELIDINITNDETYLHIHLFNNQERFEFFWKIDRDTANNLQEVIDFDDKHKYRLALHMATKPTDLHSVGLVTKTYLDLSEKIYFECSVDYKNALEIFNCFESIDDLSNHPSFYTQLSSEQEKNQPRTDNLEKSVSSIHNPSLKWVRVAIPCVLIFTIIFFINYQPWIQASVNKTDTIDVKTITTKAILEKDKHIEKITPKVAATQSISQVPTIKISESKTFSLPEGTVALTFDDGPSKYTKEIADILTKYEAGGTFFFIGVNTKKYPDSVQYVHSNGFSIGSHSMTHPNLASLTYNDQIAEIQQSTRVIEEIINDEVILFRPPYEAFNEETEKIIQENNYKMILWNQDPEDWKTRDADKIYQHIQNIDASGSIILLHESQAVIDALPRILEHLNKQGLKIVNLK</sequence>
<evidence type="ECO:0000256" key="1">
    <source>
        <dbReference type="ARBA" id="ARBA00022723"/>
    </source>
</evidence>
<proteinExistence type="predicted"/>
<keyword evidence="5" id="KW-1185">Reference proteome</keyword>
<keyword evidence="1" id="KW-0479">Metal-binding</keyword>
<protein>
    <recommendedName>
        <fullName evidence="3">NodB homology domain-containing protein</fullName>
    </recommendedName>
</protein>
<dbReference type="CDD" id="cd10917">
    <property type="entry name" value="CE4_NodB_like_6s_7s"/>
    <property type="match status" value="1"/>
</dbReference>
<dbReference type="GO" id="GO:0046872">
    <property type="term" value="F:metal ion binding"/>
    <property type="evidence" value="ECO:0007669"/>
    <property type="project" value="UniProtKB-KW"/>
</dbReference>
<dbReference type="InterPro" id="IPR050248">
    <property type="entry name" value="Polysacc_deacetylase_ArnD"/>
</dbReference>
<evidence type="ECO:0000313" key="5">
    <source>
        <dbReference type="Proteomes" id="UP000030595"/>
    </source>
</evidence>
<dbReference type="AlphaFoldDB" id="A0A0A3J2D2"/>
<dbReference type="GO" id="GO:0005975">
    <property type="term" value="P:carbohydrate metabolic process"/>
    <property type="evidence" value="ECO:0007669"/>
    <property type="project" value="InterPro"/>
</dbReference>